<keyword evidence="1" id="KW-0175">Coiled coil</keyword>
<reference evidence="4 5" key="1">
    <citation type="journal article" date="2015" name="BMC Microbiol.">
        <title>Comparative analysis of multiple inducible phages from Mannheimia haemolytica.</title>
        <authorList>
            <person name="Niu Y.D."/>
            <person name="Cook S.R."/>
            <person name="Wang J."/>
            <person name="Klima C.L."/>
            <person name="Hsu Y.H."/>
            <person name="Kropinski A.M."/>
            <person name="Turner D."/>
            <person name="McAllister T.A."/>
        </authorList>
    </citation>
    <scope>NUCLEOTIDE SEQUENCE [LARGE SCALE GENOMIC DNA]</scope>
</reference>
<accession>A0A0M3LPL0</accession>
<evidence type="ECO:0000256" key="2">
    <source>
        <dbReference type="SAM" id="MobiDB-lite"/>
    </source>
</evidence>
<evidence type="ECO:0000313" key="5">
    <source>
        <dbReference type="Proteomes" id="UP000228741"/>
    </source>
</evidence>
<evidence type="ECO:0000256" key="1">
    <source>
        <dbReference type="SAM" id="Coils"/>
    </source>
</evidence>
<keyword evidence="3" id="KW-0812">Transmembrane</keyword>
<feature type="transmembrane region" description="Helical" evidence="3">
    <location>
        <begin position="12"/>
        <end position="30"/>
    </location>
</feature>
<evidence type="ECO:0000256" key="3">
    <source>
        <dbReference type="SAM" id="Phobius"/>
    </source>
</evidence>
<organism evidence="4 5">
    <name type="scientific">Mannheimia phage vB_MhM_535AP1</name>
    <dbReference type="NCBI Taxonomy" id="1572740"/>
    <lineage>
        <taxon>Viruses</taxon>
        <taxon>Duplodnaviria</taxon>
        <taxon>Heunggongvirae</taxon>
        <taxon>Uroviricota</taxon>
        <taxon>Caudoviricetes</taxon>
        <taxon>Peduoviridae</taxon>
        <taxon>Baylorvirus</taxon>
        <taxon>Baylorvirus PHL101</taxon>
    </lineage>
</organism>
<name>A0A0M3LPL0_9CAUD</name>
<feature type="region of interest" description="Disordered" evidence="2">
    <location>
        <begin position="123"/>
        <end position="151"/>
    </location>
</feature>
<dbReference type="EMBL" id="KP137432">
    <property type="protein sequence ID" value="AJA72883.1"/>
    <property type="molecule type" value="Genomic_DNA"/>
</dbReference>
<evidence type="ECO:0008006" key="6">
    <source>
        <dbReference type="Google" id="ProtNLM"/>
    </source>
</evidence>
<sequence length="151" mass="17136">MIVKLCQMTNKHFSPLMIVLVLVGVLANFVQFRQNESLKADLQARTTQNQLIQADNRNLANQLENSQIQLEAYQKQVDDLNQKVLAKMKQAEQRSNEILNELEKHKKWADSAVPPSVGKLLNQRKRAVSHPQIEPDNLSEKAGVPNTGNRD</sequence>
<keyword evidence="3" id="KW-0472">Membrane</keyword>
<proteinExistence type="predicted"/>
<feature type="coiled-coil region" evidence="1">
    <location>
        <begin position="49"/>
        <end position="105"/>
    </location>
</feature>
<gene>
    <name evidence="4" type="ORF">535AP1_10</name>
</gene>
<protein>
    <recommendedName>
        <fullName evidence="6">Phage lysis regulatory protein, LysB family</fullName>
    </recommendedName>
</protein>
<keyword evidence="3" id="KW-1133">Transmembrane helix</keyword>
<dbReference type="Proteomes" id="UP000228741">
    <property type="component" value="Segment"/>
</dbReference>
<evidence type="ECO:0000313" key="4">
    <source>
        <dbReference type="EMBL" id="AJA72883.1"/>
    </source>
</evidence>